<evidence type="ECO:0000313" key="21">
    <source>
        <dbReference type="Proteomes" id="UP000243904"/>
    </source>
</evidence>
<feature type="transmembrane region" description="Helical" evidence="19">
    <location>
        <begin position="123"/>
        <end position="141"/>
    </location>
</feature>
<evidence type="ECO:0000256" key="4">
    <source>
        <dbReference type="ARBA" id="ARBA00010561"/>
    </source>
</evidence>
<dbReference type="RefSeq" id="WP_146688632.1">
    <property type="nucleotide sequence ID" value="NZ_LT629750.1"/>
</dbReference>
<dbReference type="GO" id="GO:0009236">
    <property type="term" value="P:cobalamin biosynthetic process"/>
    <property type="evidence" value="ECO:0007669"/>
    <property type="project" value="UniProtKB-UniRule"/>
</dbReference>
<keyword evidence="9 19" id="KW-0808">Transferase</keyword>
<reference evidence="21" key="1">
    <citation type="submission" date="2016-10" db="EMBL/GenBank/DDBJ databases">
        <authorList>
            <person name="Varghese N."/>
            <person name="Submissions S."/>
        </authorList>
    </citation>
    <scope>NUCLEOTIDE SEQUENCE [LARGE SCALE GENOMIC DNA]</scope>
    <source>
        <strain evidence="21">GAS369</strain>
    </source>
</reference>
<evidence type="ECO:0000256" key="7">
    <source>
        <dbReference type="ARBA" id="ARBA00022475"/>
    </source>
</evidence>
<evidence type="ECO:0000256" key="16">
    <source>
        <dbReference type="ARBA" id="ARBA00032853"/>
    </source>
</evidence>
<keyword evidence="8 19" id="KW-0169">Cobalamin biosynthesis</keyword>
<comment type="catalytic activity">
    <reaction evidence="17 19">
        <text>alpha-ribazole + adenosylcob(III)inamide-GDP = adenosylcob(III)alamin + GMP + H(+)</text>
        <dbReference type="Rhea" id="RHEA:16049"/>
        <dbReference type="ChEBI" id="CHEBI:10329"/>
        <dbReference type="ChEBI" id="CHEBI:15378"/>
        <dbReference type="ChEBI" id="CHEBI:18408"/>
        <dbReference type="ChEBI" id="CHEBI:58115"/>
        <dbReference type="ChEBI" id="CHEBI:60487"/>
        <dbReference type="EC" id="2.7.8.26"/>
    </reaction>
</comment>
<keyword evidence="21" id="KW-1185">Reference proteome</keyword>
<dbReference type="HAMAP" id="MF_00719">
    <property type="entry name" value="CobS"/>
    <property type="match status" value="1"/>
</dbReference>
<evidence type="ECO:0000256" key="15">
    <source>
        <dbReference type="ARBA" id="ARBA00032605"/>
    </source>
</evidence>
<evidence type="ECO:0000256" key="9">
    <source>
        <dbReference type="ARBA" id="ARBA00022679"/>
    </source>
</evidence>
<comment type="pathway">
    <text evidence="3 19">Cofactor biosynthesis; adenosylcobalamin biosynthesis; adenosylcobalamin from cob(II)yrinate a,c-diamide: step 7/7.</text>
</comment>
<evidence type="ECO:0000313" key="20">
    <source>
        <dbReference type="EMBL" id="SDT05141.1"/>
    </source>
</evidence>
<evidence type="ECO:0000256" key="1">
    <source>
        <dbReference type="ARBA" id="ARBA00001946"/>
    </source>
</evidence>
<dbReference type="NCBIfam" id="TIGR00317">
    <property type="entry name" value="cobS"/>
    <property type="match status" value="1"/>
</dbReference>
<keyword evidence="13 19" id="KW-0472">Membrane</keyword>
<evidence type="ECO:0000256" key="11">
    <source>
        <dbReference type="ARBA" id="ARBA00022842"/>
    </source>
</evidence>
<feature type="transmembrane region" description="Helical" evidence="19">
    <location>
        <begin position="76"/>
        <end position="94"/>
    </location>
</feature>
<dbReference type="GO" id="GO:0008818">
    <property type="term" value="F:cobalamin 5'-phosphate synthase activity"/>
    <property type="evidence" value="ECO:0007669"/>
    <property type="project" value="UniProtKB-UniRule"/>
</dbReference>
<dbReference type="Proteomes" id="UP000243904">
    <property type="component" value="Chromosome I"/>
</dbReference>
<dbReference type="EC" id="2.7.8.26" evidence="5 19"/>
<keyword evidence="7 19" id="KW-1003">Cell membrane</keyword>
<dbReference type="PANTHER" id="PTHR34148">
    <property type="entry name" value="ADENOSYLCOBINAMIDE-GDP RIBAZOLETRANSFERASE"/>
    <property type="match status" value="1"/>
</dbReference>
<evidence type="ECO:0000256" key="3">
    <source>
        <dbReference type="ARBA" id="ARBA00004663"/>
    </source>
</evidence>
<dbReference type="GO" id="GO:0051073">
    <property type="term" value="F:adenosylcobinamide-GDP ribazoletransferase activity"/>
    <property type="evidence" value="ECO:0007669"/>
    <property type="project" value="UniProtKB-UniRule"/>
</dbReference>
<evidence type="ECO:0000256" key="18">
    <source>
        <dbReference type="ARBA" id="ARBA00049504"/>
    </source>
</evidence>
<evidence type="ECO:0000256" key="5">
    <source>
        <dbReference type="ARBA" id="ARBA00013200"/>
    </source>
</evidence>
<evidence type="ECO:0000256" key="6">
    <source>
        <dbReference type="ARBA" id="ARBA00015850"/>
    </source>
</evidence>
<comment type="cofactor">
    <cofactor evidence="1 19">
        <name>Mg(2+)</name>
        <dbReference type="ChEBI" id="CHEBI:18420"/>
    </cofactor>
</comment>
<evidence type="ECO:0000256" key="10">
    <source>
        <dbReference type="ARBA" id="ARBA00022692"/>
    </source>
</evidence>
<keyword evidence="11 19" id="KW-0460">Magnesium</keyword>
<evidence type="ECO:0000256" key="8">
    <source>
        <dbReference type="ARBA" id="ARBA00022573"/>
    </source>
</evidence>
<accession>A0A1H1X7W4</accession>
<comment type="catalytic activity">
    <reaction evidence="18 19">
        <text>alpha-ribazole 5'-phosphate + adenosylcob(III)inamide-GDP = adenosylcob(III)alamin 5'-phosphate + GMP + H(+)</text>
        <dbReference type="Rhea" id="RHEA:23560"/>
        <dbReference type="ChEBI" id="CHEBI:15378"/>
        <dbReference type="ChEBI" id="CHEBI:57918"/>
        <dbReference type="ChEBI" id="CHEBI:58115"/>
        <dbReference type="ChEBI" id="CHEBI:60487"/>
        <dbReference type="ChEBI" id="CHEBI:60493"/>
        <dbReference type="EC" id="2.7.8.26"/>
    </reaction>
</comment>
<comment type="function">
    <text evidence="14 19">Joins adenosylcobinamide-GDP and alpha-ribazole to generate adenosylcobalamin (Ado-cobalamin). Also synthesizes adenosylcobalamin 5'-phosphate from adenosylcobinamide-GDP and alpha-ribazole 5'-phosphate.</text>
</comment>
<keyword evidence="10 19" id="KW-0812">Transmembrane</keyword>
<evidence type="ECO:0000256" key="17">
    <source>
        <dbReference type="ARBA" id="ARBA00048623"/>
    </source>
</evidence>
<comment type="subcellular location">
    <subcellularLocation>
        <location evidence="2 19">Cell membrane</location>
        <topology evidence="2 19">Multi-pass membrane protein</topology>
    </subcellularLocation>
</comment>
<evidence type="ECO:0000256" key="19">
    <source>
        <dbReference type="HAMAP-Rule" id="MF_00719"/>
    </source>
</evidence>
<evidence type="ECO:0000256" key="13">
    <source>
        <dbReference type="ARBA" id="ARBA00023136"/>
    </source>
</evidence>
<dbReference type="Pfam" id="PF02654">
    <property type="entry name" value="CobS"/>
    <property type="match status" value="1"/>
</dbReference>
<evidence type="ECO:0000256" key="12">
    <source>
        <dbReference type="ARBA" id="ARBA00022989"/>
    </source>
</evidence>
<organism evidence="20 21">
    <name type="scientific">Bradyrhizobium canariense</name>
    <dbReference type="NCBI Taxonomy" id="255045"/>
    <lineage>
        <taxon>Bacteria</taxon>
        <taxon>Pseudomonadati</taxon>
        <taxon>Pseudomonadota</taxon>
        <taxon>Alphaproteobacteria</taxon>
        <taxon>Hyphomicrobiales</taxon>
        <taxon>Nitrobacteraceae</taxon>
        <taxon>Bradyrhizobium</taxon>
    </lineage>
</organism>
<dbReference type="InterPro" id="IPR003805">
    <property type="entry name" value="CobS"/>
</dbReference>
<dbReference type="UniPathway" id="UPA00148">
    <property type="reaction ID" value="UER00238"/>
</dbReference>
<feature type="transmembrane region" description="Helical" evidence="19">
    <location>
        <begin position="189"/>
        <end position="207"/>
    </location>
</feature>
<dbReference type="GO" id="GO:0005886">
    <property type="term" value="C:plasma membrane"/>
    <property type="evidence" value="ECO:0007669"/>
    <property type="project" value="UniProtKB-SubCell"/>
</dbReference>
<evidence type="ECO:0000256" key="2">
    <source>
        <dbReference type="ARBA" id="ARBA00004651"/>
    </source>
</evidence>
<protein>
    <recommendedName>
        <fullName evidence="6 19">Adenosylcobinamide-GDP ribazoletransferase</fullName>
        <ecNumber evidence="5 19">2.7.8.26</ecNumber>
    </recommendedName>
    <alternativeName>
        <fullName evidence="16 19">Cobalamin synthase</fullName>
    </alternativeName>
    <alternativeName>
        <fullName evidence="15 19">Cobalamin-5'-phosphate synthase</fullName>
    </alternativeName>
</protein>
<keyword evidence="12 19" id="KW-1133">Transmembrane helix</keyword>
<proteinExistence type="inferred from homology"/>
<dbReference type="PANTHER" id="PTHR34148:SF1">
    <property type="entry name" value="ADENOSYLCOBINAMIDE-GDP RIBAZOLETRANSFERASE"/>
    <property type="match status" value="1"/>
</dbReference>
<comment type="similarity">
    <text evidence="4 19">Belongs to the CobS family.</text>
</comment>
<dbReference type="AlphaFoldDB" id="A0A1H1X7W4"/>
<dbReference type="EMBL" id="LT629750">
    <property type="protein sequence ID" value="SDT05141.1"/>
    <property type="molecule type" value="Genomic_DNA"/>
</dbReference>
<feature type="transmembrane region" description="Helical" evidence="19">
    <location>
        <begin position="148"/>
        <end position="169"/>
    </location>
</feature>
<gene>
    <name evidence="19" type="primary">cobS</name>
    <name evidence="20" type="ORF">SAMN05444158_4191</name>
</gene>
<sequence length="262" mass="26655">MRDENQSTAADHFRDWIDDLRLAVALLTRVPMPQPEGTKPEGLARAQRAFPLVGAMIGLAVGLVDRAMLKMGIPPLAAAALAIGAGAALTGALHEDGLADVGDGFGGGRDRAAKLAIMRDSRIGTYGALALLVSFSARWSALASFSTAAIIPGLVVAHALSRAAIPVLAANMPFARDDGLGKSAGRPDLASALMAIVIAVVIALLCLPAKLALLEVVVTAAAATAVATLAQRQIGGVTGDVFGAVEQVVETAVLVMLAARLS</sequence>
<evidence type="ECO:0000256" key="14">
    <source>
        <dbReference type="ARBA" id="ARBA00025228"/>
    </source>
</evidence>
<name>A0A1H1X7W4_9BRAD</name>